<dbReference type="Pfam" id="PF14441">
    <property type="entry name" value="OTT_1508_deam"/>
    <property type="match status" value="1"/>
</dbReference>
<reference evidence="1 2" key="1">
    <citation type="submission" date="2022-09" db="EMBL/GenBank/DDBJ databases">
        <authorList>
            <person name="Palmer J.M."/>
        </authorList>
    </citation>
    <scope>NUCLEOTIDE SEQUENCE [LARGE SCALE GENOMIC DNA]</scope>
    <source>
        <strain evidence="1 2">DSM 7382</strain>
    </source>
</reference>
<gene>
    <name evidence="1" type="ORF">QCA50_014668</name>
</gene>
<organism evidence="1 2">
    <name type="scientific">Cerrena zonata</name>
    <dbReference type="NCBI Taxonomy" id="2478898"/>
    <lineage>
        <taxon>Eukaryota</taxon>
        <taxon>Fungi</taxon>
        <taxon>Dikarya</taxon>
        <taxon>Basidiomycota</taxon>
        <taxon>Agaricomycotina</taxon>
        <taxon>Agaricomycetes</taxon>
        <taxon>Polyporales</taxon>
        <taxon>Cerrenaceae</taxon>
        <taxon>Cerrena</taxon>
    </lineage>
</organism>
<dbReference type="EMBL" id="JASBNA010000037">
    <property type="protein sequence ID" value="KAK7682082.1"/>
    <property type="molecule type" value="Genomic_DNA"/>
</dbReference>
<comment type="caution">
    <text evidence="1">The sequence shown here is derived from an EMBL/GenBank/DDBJ whole genome shotgun (WGS) entry which is preliminary data.</text>
</comment>
<keyword evidence="2" id="KW-1185">Reference proteome</keyword>
<name>A0AAW0FS19_9APHY</name>
<dbReference type="Proteomes" id="UP001385951">
    <property type="component" value="Unassembled WGS sequence"/>
</dbReference>
<proteinExistence type="predicted"/>
<dbReference type="AlphaFoldDB" id="A0AAW0FS19"/>
<dbReference type="InterPro" id="IPR027796">
    <property type="entry name" value="OTT_1508_deam-like"/>
</dbReference>
<protein>
    <submittedName>
        <fullName evidence="1">Uncharacterized protein</fullName>
    </submittedName>
</protein>
<evidence type="ECO:0000313" key="2">
    <source>
        <dbReference type="Proteomes" id="UP001385951"/>
    </source>
</evidence>
<accession>A0AAW0FS19</accession>
<evidence type="ECO:0000313" key="1">
    <source>
        <dbReference type="EMBL" id="KAK7682082.1"/>
    </source>
</evidence>
<sequence>MDPTTLSIPKTLQLLSSLSYDISPFSLHIGIPQKERRFKGDRLVRQLLDALVFFLHTRPNRGDRFSMTLTIVQNEIVATVAANTSDDIPPSDPNSPQTILDTVWRHMVACSGTAQKATENTQFATYVLETHLPLLRSRLSKWRVCYESFRQCSSRFQQSSSLSPAITSYLNDVDKIFGATVAFSESSKTLAEKFVGEFAAHIQLCDNLSKQSAKLSGDDRRLLSAFQTSSGKGADTKRYLDVIRFGEKLASPLRHISTVLYLCTNPKYQDFLTKPFRIRLLPNPPSIDMPTLSNNWTKEEVAAVIRRSYTIGWPGCDPEAVTSAIDHLSGVAMDNIGKTRISGPHCDCLLVQHHHNEARGELIMETYIAISKPCCLQCGLFLDGYNQAVPNGPIFFIRRRNNHIYPSVVPSIDVVIDGSIEEKMRRKLSLLIAYVVDSYVKDLYARIMAPMVFGNGVLSELPPLSAITDSDSEY</sequence>